<comment type="subcellular location">
    <subcellularLocation>
        <location evidence="1">Nucleus</location>
    </subcellularLocation>
</comment>
<comment type="caution">
    <text evidence="9">The sequence shown here is derived from an EMBL/GenBank/DDBJ whole genome shotgun (WGS) entry which is preliminary data.</text>
</comment>
<dbReference type="PANTHER" id="PTHR16223:SF125">
    <property type="entry name" value="OS08G0506700 PROTEIN"/>
    <property type="match status" value="1"/>
</dbReference>
<evidence type="ECO:0000313" key="10">
    <source>
        <dbReference type="Proteomes" id="UP000734854"/>
    </source>
</evidence>
<dbReference type="InterPro" id="IPR036638">
    <property type="entry name" value="HLH_DNA-bd_sf"/>
</dbReference>
<protein>
    <recommendedName>
        <fullName evidence="8">BHLH domain-containing protein</fullName>
    </recommendedName>
</protein>
<dbReference type="SMART" id="SM00353">
    <property type="entry name" value="HLH"/>
    <property type="match status" value="1"/>
</dbReference>
<dbReference type="InterPro" id="IPR045239">
    <property type="entry name" value="bHLH95_bHLH"/>
</dbReference>
<gene>
    <name evidence="9" type="ORF">ZIOFF_058421</name>
</gene>
<feature type="domain" description="BHLH" evidence="8">
    <location>
        <begin position="309"/>
        <end position="359"/>
    </location>
</feature>
<keyword evidence="10" id="KW-1185">Reference proteome</keyword>
<evidence type="ECO:0000256" key="2">
    <source>
        <dbReference type="ARBA" id="ARBA00005510"/>
    </source>
</evidence>
<sequence>MMARVDNVCRRCFVVLDRGFGIKIGFLECIVMYGSPSMPASKDLSSILFAGNHPQEHPMSSGGLLRYRSAPSSLLGEIREDFLPVSSPPCPETATSAAMFCRFLAEDIQIRDDVPPGRGGAAAAQPLLPQFTTLASAERSGALFSPASQQNHQQQQQQQQQLARVMEQTKNGGAAASGSSNLVRHRSSPAGVLSHLNANAGTKIPLFCCSLFSSIQNISEVVIAGSSSDDSSGYIPRFPSSNNWENFSRGKSTIDDTLNPTELEARNHAPTLPHQFSLPPKPSPEMAAVENYLHFQDSGPFKIRAKRGCATHPRSIAERVRRTRISERIKKLQELVPNMDTQTNTADMLGLAISYIKDLQEQVQTLSESRSSCTCSSGKQKQDHHHHHPSA</sequence>
<feature type="region of interest" description="Disordered" evidence="7">
    <location>
        <begin position="144"/>
        <end position="184"/>
    </location>
</feature>
<feature type="compositionally biased region" description="Basic residues" evidence="7">
    <location>
        <begin position="382"/>
        <end position="391"/>
    </location>
</feature>
<evidence type="ECO:0000259" key="8">
    <source>
        <dbReference type="PROSITE" id="PS50888"/>
    </source>
</evidence>
<dbReference type="GO" id="GO:0005634">
    <property type="term" value="C:nucleus"/>
    <property type="evidence" value="ECO:0007669"/>
    <property type="project" value="UniProtKB-SubCell"/>
</dbReference>
<dbReference type="Pfam" id="PF00010">
    <property type="entry name" value="HLH"/>
    <property type="match status" value="1"/>
</dbReference>
<evidence type="ECO:0000256" key="6">
    <source>
        <dbReference type="ARBA" id="ARBA00023242"/>
    </source>
</evidence>
<accession>A0A8J5KAT6</accession>
<evidence type="ECO:0000256" key="7">
    <source>
        <dbReference type="SAM" id="MobiDB-lite"/>
    </source>
</evidence>
<dbReference type="GO" id="GO:0000978">
    <property type="term" value="F:RNA polymerase II cis-regulatory region sequence-specific DNA binding"/>
    <property type="evidence" value="ECO:0007669"/>
    <property type="project" value="TreeGrafter"/>
</dbReference>
<dbReference type="Gene3D" id="4.10.280.10">
    <property type="entry name" value="Helix-loop-helix DNA-binding domain"/>
    <property type="match status" value="1"/>
</dbReference>
<dbReference type="InterPro" id="IPR045843">
    <property type="entry name" value="IND-like"/>
</dbReference>
<evidence type="ECO:0000256" key="4">
    <source>
        <dbReference type="ARBA" id="ARBA00023125"/>
    </source>
</evidence>
<keyword evidence="3" id="KW-0805">Transcription regulation</keyword>
<dbReference type="Proteomes" id="UP000734854">
    <property type="component" value="Unassembled WGS sequence"/>
</dbReference>
<evidence type="ECO:0000256" key="3">
    <source>
        <dbReference type="ARBA" id="ARBA00023015"/>
    </source>
</evidence>
<proteinExistence type="inferred from homology"/>
<reference evidence="9 10" key="1">
    <citation type="submission" date="2020-08" db="EMBL/GenBank/DDBJ databases">
        <title>Plant Genome Project.</title>
        <authorList>
            <person name="Zhang R.-G."/>
        </authorList>
    </citation>
    <scope>NUCLEOTIDE SEQUENCE [LARGE SCALE GENOMIC DNA]</scope>
    <source>
        <tissue evidence="9">Rhizome</tissue>
    </source>
</reference>
<dbReference type="PROSITE" id="PS50888">
    <property type="entry name" value="BHLH"/>
    <property type="match status" value="1"/>
</dbReference>
<evidence type="ECO:0000313" key="9">
    <source>
        <dbReference type="EMBL" id="KAG6481800.1"/>
    </source>
</evidence>
<feature type="region of interest" description="Disordered" evidence="7">
    <location>
        <begin position="371"/>
        <end position="391"/>
    </location>
</feature>
<dbReference type="GO" id="GO:0000981">
    <property type="term" value="F:DNA-binding transcription factor activity, RNA polymerase II-specific"/>
    <property type="evidence" value="ECO:0007669"/>
    <property type="project" value="TreeGrafter"/>
</dbReference>
<keyword evidence="6" id="KW-0539">Nucleus</keyword>
<dbReference type="PANTHER" id="PTHR16223">
    <property type="entry name" value="TRANSCRIPTION FACTOR BHLH83-RELATED"/>
    <property type="match status" value="1"/>
</dbReference>
<keyword evidence="4" id="KW-0238">DNA-binding</keyword>
<dbReference type="InterPro" id="IPR011598">
    <property type="entry name" value="bHLH_dom"/>
</dbReference>
<dbReference type="SUPFAM" id="SSF47459">
    <property type="entry name" value="HLH, helix-loop-helix DNA-binding domain"/>
    <property type="match status" value="1"/>
</dbReference>
<dbReference type="CDD" id="cd11393">
    <property type="entry name" value="bHLH_AtbHLH_like"/>
    <property type="match status" value="1"/>
</dbReference>
<name>A0A8J5KAT6_ZINOF</name>
<evidence type="ECO:0000256" key="1">
    <source>
        <dbReference type="ARBA" id="ARBA00004123"/>
    </source>
</evidence>
<dbReference type="GO" id="GO:0046983">
    <property type="term" value="F:protein dimerization activity"/>
    <property type="evidence" value="ECO:0007669"/>
    <property type="project" value="InterPro"/>
</dbReference>
<dbReference type="EMBL" id="JACMSC010000016">
    <property type="protein sequence ID" value="KAG6481800.1"/>
    <property type="molecule type" value="Genomic_DNA"/>
</dbReference>
<feature type="compositionally biased region" description="Low complexity" evidence="7">
    <location>
        <begin position="149"/>
        <end position="161"/>
    </location>
</feature>
<organism evidence="9 10">
    <name type="scientific">Zingiber officinale</name>
    <name type="common">Ginger</name>
    <name type="synonym">Amomum zingiber</name>
    <dbReference type="NCBI Taxonomy" id="94328"/>
    <lineage>
        <taxon>Eukaryota</taxon>
        <taxon>Viridiplantae</taxon>
        <taxon>Streptophyta</taxon>
        <taxon>Embryophyta</taxon>
        <taxon>Tracheophyta</taxon>
        <taxon>Spermatophyta</taxon>
        <taxon>Magnoliopsida</taxon>
        <taxon>Liliopsida</taxon>
        <taxon>Zingiberales</taxon>
        <taxon>Zingiberaceae</taxon>
        <taxon>Zingiber</taxon>
    </lineage>
</organism>
<comment type="similarity">
    <text evidence="2">Belongs to the bHLH protein family.</text>
</comment>
<dbReference type="AlphaFoldDB" id="A0A8J5KAT6"/>
<evidence type="ECO:0000256" key="5">
    <source>
        <dbReference type="ARBA" id="ARBA00023163"/>
    </source>
</evidence>
<keyword evidence="5" id="KW-0804">Transcription</keyword>
<dbReference type="FunFam" id="4.10.280.10:FF:000021">
    <property type="entry name" value="Transcription factor bHLH130 family"/>
    <property type="match status" value="1"/>
</dbReference>